<evidence type="ECO:0000256" key="4">
    <source>
        <dbReference type="ARBA" id="ARBA00022490"/>
    </source>
</evidence>
<dbReference type="RefSeq" id="WP_093026209.1">
    <property type="nucleotide sequence ID" value="NZ_FPBK01000016.1"/>
</dbReference>
<dbReference type="InterPro" id="IPR003442">
    <property type="entry name" value="T6A_TsaE"/>
</dbReference>
<dbReference type="OrthoDB" id="9815896at2"/>
<evidence type="ECO:0000256" key="10">
    <source>
        <dbReference type="ARBA" id="ARBA00032441"/>
    </source>
</evidence>
<evidence type="ECO:0000256" key="2">
    <source>
        <dbReference type="ARBA" id="ARBA00007599"/>
    </source>
</evidence>
<keyword evidence="8" id="KW-0067">ATP-binding</keyword>
<keyword evidence="7" id="KW-0547">Nucleotide-binding</keyword>
<organism evidence="11 12">
    <name type="scientific">Pustulibacterium marinum</name>
    <dbReference type="NCBI Taxonomy" id="1224947"/>
    <lineage>
        <taxon>Bacteria</taxon>
        <taxon>Pseudomonadati</taxon>
        <taxon>Bacteroidota</taxon>
        <taxon>Flavobacteriia</taxon>
        <taxon>Flavobacteriales</taxon>
        <taxon>Flavobacteriaceae</taxon>
        <taxon>Pustulibacterium</taxon>
    </lineage>
</organism>
<dbReference type="Proteomes" id="UP000199138">
    <property type="component" value="Unassembled WGS sequence"/>
</dbReference>
<keyword evidence="4" id="KW-0963">Cytoplasm</keyword>
<dbReference type="PANTHER" id="PTHR33540:SF2">
    <property type="entry name" value="TRNA THREONYLCARBAMOYLADENOSINE BIOSYNTHESIS PROTEIN TSAE"/>
    <property type="match status" value="1"/>
</dbReference>
<gene>
    <name evidence="11" type="ORF">SAMN05216480_11628</name>
</gene>
<keyword evidence="9" id="KW-0460">Magnesium</keyword>
<dbReference type="GO" id="GO:0002949">
    <property type="term" value="P:tRNA threonylcarbamoyladenosine modification"/>
    <property type="evidence" value="ECO:0007669"/>
    <property type="project" value="InterPro"/>
</dbReference>
<dbReference type="STRING" id="1224947.SAMN05216480_11628"/>
<keyword evidence="6" id="KW-0479">Metal-binding</keyword>
<dbReference type="GO" id="GO:0005737">
    <property type="term" value="C:cytoplasm"/>
    <property type="evidence" value="ECO:0007669"/>
    <property type="project" value="UniProtKB-SubCell"/>
</dbReference>
<dbReference type="GO" id="GO:0046872">
    <property type="term" value="F:metal ion binding"/>
    <property type="evidence" value="ECO:0007669"/>
    <property type="project" value="UniProtKB-KW"/>
</dbReference>
<evidence type="ECO:0000256" key="9">
    <source>
        <dbReference type="ARBA" id="ARBA00022842"/>
    </source>
</evidence>
<comment type="similarity">
    <text evidence="2">Belongs to the TsaE family.</text>
</comment>
<evidence type="ECO:0000313" key="12">
    <source>
        <dbReference type="Proteomes" id="UP000199138"/>
    </source>
</evidence>
<keyword evidence="5" id="KW-0819">tRNA processing</keyword>
<reference evidence="11 12" key="1">
    <citation type="submission" date="2016-10" db="EMBL/GenBank/DDBJ databases">
        <authorList>
            <person name="de Groot N.N."/>
        </authorList>
    </citation>
    <scope>NUCLEOTIDE SEQUENCE [LARGE SCALE GENOMIC DNA]</scope>
    <source>
        <strain evidence="11 12">CGMCC 1.12333</strain>
    </source>
</reference>
<evidence type="ECO:0000313" key="11">
    <source>
        <dbReference type="EMBL" id="SFU72091.1"/>
    </source>
</evidence>
<evidence type="ECO:0000256" key="8">
    <source>
        <dbReference type="ARBA" id="ARBA00022840"/>
    </source>
</evidence>
<dbReference type="AlphaFoldDB" id="A0A1I7IGR1"/>
<dbReference type="InterPro" id="IPR027417">
    <property type="entry name" value="P-loop_NTPase"/>
</dbReference>
<accession>A0A1I7IGR1</accession>
<keyword evidence="12" id="KW-1185">Reference proteome</keyword>
<comment type="subcellular location">
    <subcellularLocation>
        <location evidence="1">Cytoplasm</location>
    </subcellularLocation>
</comment>
<dbReference type="EMBL" id="FPBK01000016">
    <property type="protein sequence ID" value="SFU72091.1"/>
    <property type="molecule type" value="Genomic_DNA"/>
</dbReference>
<evidence type="ECO:0000256" key="3">
    <source>
        <dbReference type="ARBA" id="ARBA00019010"/>
    </source>
</evidence>
<protein>
    <recommendedName>
        <fullName evidence="3">tRNA threonylcarbamoyladenosine biosynthesis protein TsaE</fullName>
    </recommendedName>
    <alternativeName>
        <fullName evidence="10">t(6)A37 threonylcarbamoyladenosine biosynthesis protein TsaE</fullName>
    </alternativeName>
</protein>
<dbReference type="Gene3D" id="3.40.50.300">
    <property type="entry name" value="P-loop containing nucleotide triphosphate hydrolases"/>
    <property type="match status" value="1"/>
</dbReference>
<evidence type="ECO:0000256" key="5">
    <source>
        <dbReference type="ARBA" id="ARBA00022694"/>
    </source>
</evidence>
<sequence>MKITYELSEIDAVADQILKTVNSKTLLFQGEMGAGKTTLIKALAKKLNVFDITASPTYGFVNVYESETGETINHFDFYRLNSEEEAYDIGIEEYFYGNSWNFIEWPSKAISIIPEESDCISIEKINENERVLIIGSKEK</sequence>
<dbReference type="Pfam" id="PF02367">
    <property type="entry name" value="TsaE"/>
    <property type="match status" value="1"/>
</dbReference>
<dbReference type="SUPFAM" id="SSF52540">
    <property type="entry name" value="P-loop containing nucleoside triphosphate hydrolases"/>
    <property type="match status" value="1"/>
</dbReference>
<dbReference type="PANTHER" id="PTHR33540">
    <property type="entry name" value="TRNA THREONYLCARBAMOYLADENOSINE BIOSYNTHESIS PROTEIN TSAE"/>
    <property type="match status" value="1"/>
</dbReference>
<evidence type="ECO:0000256" key="1">
    <source>
        <dbReference type="ARBA" id="ARBA00004496"/>
    </source>
</evidence>
<evidence type="ECO:0000256" key="7">
    <source>
        <dbReference type="ARBA" id="ARBA00022741"/>
    </source>
</evidence>
<evidence type="ECO:0000256" key="6">
    <source>
        <dbReference type="ARBA" id="ARBA00022723"/>
    </source>
</evidence>
<name>A0A1I7IGR1_9FLAO</name>
<dbReference type="NCBIfam" id="TIGR00150">
    <property type="entry name" value="T6A_YjeE"/>
    <property type="match status" value="1"/>
</dbReference>
<dbReference type="GO" id="GO:0005524">
    <property type="term" value="F:ATP binding"/>
    <property type="evidence" value="ECO:0007669"/>
    <property type="project" value="UniProtKB-KW"/>
</dbReference>
<proteinExistence type="inferred from homology"/>